<dbReference type="Proteomes" id="UP000199138">
    <property type="component" value="Unassembled WGS sequence"/>
</dbReference>
<dbReference type="InterPro" id="IPR011044">
    <property type="entry name" value="Quino_amine_DH_bsu"/>
</dbReference>
<organism evidence="2 3">
    <name type="scientific">Pustulibacterium marinum</name>
    <dbReference type="NCBI Taxonomy" id="1224947"/>
    <lineage>
        <taxon>Bacteria</taxon>
        <taxon>Pseudomonadati</taxon>
        <taxon>Bacteroidota</taxon>
        <taxon>Flavobacteriia</taxon>
        <taxon>Flavobacteriales</taxon>
        <taxon>Flavobacteriaceae</taxon>
        <taxon>Pustulibacterium</taxon>
    </lineage>
</organism>
<dbReference type="SUPFAM" id="SSF50969">
    <property type="entry name" value="YVTN repeat-like/Quinoprotein amine dehydrogenase"/>
    <property type="match status" value="1"/>
</dbReference>
<feature type="chain" id="PRO_5011625259" description="DUF4394 domain-containing protein" evidence="1">
    <location>
        <begin position="25"/>
        <end position="315"/>
    </location>
</feature>
<evidence type="ECO:0000313" key="2">
    <source>
        <dbReference type="EMBL" id="SFU66786.1"/>
    </source>
</evidence>
<protein>
    <recommendedName>
        <fullName evidence="4">DUF4394 domain-containing protein</fullName>
    </recommendedName>
</protein>
<accession>A0A1I7I214</accession>
<feature type="signal peptide" evidence="1">
    <location>
        <begin position="1"/>
        <end position="24"/>
    </location>
</feature>
<keyword evidence="3" id="KW-1185">Reference proteome</keyword>
<evidence type="ECO:0008006" key="4">
    <source>
        <dbReference type="Google" id="ProtNLM"/>
    </source>
</evidence>
<dbReference type="EMBL" id="FPBK01000012">
    <property type="protein sequence ID" value="SFU66786.1"/>
    <property type="molecule type" value="Genomic_DNA"/>
</dbReference>
<evidence type="ECO:0000313" key="3">
    <source>
        <dbReference type="Proteomes" id="UP000199138"/>
    </source>
</evidence>
<sequence length="315" mass="34857">MNRIFTFWLASCLLLMSCTTDDTAFPTDNEDFNVFTFVYSEEGTVNSAVLGLDIVTGTQDTIASFDPATKLHDFVYNSTTNTLIGVTKKDGYDNAANALYFIDLSDGSFTTVMLDNSTPYMYYSDVVLDATGTIYLFKSDFNQYSGNLHEVVSVNVATGTETVVASYNEGVFLADLTYDEQQEKIFCFLQSFYMQAIDIESGESIEMQLNSDYTYSGLLTNTSNAYFAFKKARYPDSDLSPAIVQLDEFNGGETVLQTLASSITLKGMAYDSYTNAILAIQDDQTLFTFGMETQNTSTLVLSTTPGVVYEEVITK</sequence>
<evidence type="ECO:0000256" key="1">
    <source>
        <dbReference type="SAM" id="SignalP"/>
    </source>
</evidence>
<reference evidence="2 3" key="1">
    <citation type="submission" date="2016-10" db="EMBL/GenBank/DDBJ databases">
        <authorList>
            <person name="de Groot N.N."/>
        </authorList>
    </citation>
    <scope>NUCLEOTIDE SEQUENCE [LARGE SCALE GENOMIC DNA]</scope>
    <source>
        <strain evidence="2 3">CGMCC 1.12333</strain>
    </source>
</reference>
<dbReference type="AlphaFoldDB" id="A0A1I7I214"/>
<keyword evidence="1" id="KW-0732">Signal</keyword>
<name>A0A1I7I214_9FLAO</name>
<dbReference type="STRING" id="1224947.SAMN05216480_11264"/>
<dbReference type="PROSITE" id="PS51257">
    <property type="entry name" value="PROKAR_LIPOPROTEIN"/>
    <property type="match status" value="1"/>
</dbReference>
<dbReference type="RefSeq" id="WP_093025857.1">
    <property type="nucleotide sequence ID" value="NZ_FPBK01000012.1"/>
</dbReference>
<proteinExistence type="predicted"/>
<gene>
    <name evidence="2" type="ORF">SAMN05216480_11264</name>
</gene>